<feature type="domain" description="EF-hand" evidence="4">
    <location>
        <begin position="18"/>
        <end position="53"/>
    </location>
</feature>
<reference evidence="5" key="1">
    <citation type="submission" date="2020-12" db="EMBL/GenBank/DDBJ databases">
        <title>Metabolic potential, ecology and presence of endohyphal bacteria is reflected in genomic diversity of Mucoromycotina.</title>
        <authorList>
            <person name="Muszewska A."/>
            <person name="Okrasinska A."/>
            <person name="Steczkiewicz K."/>
            <person name="Drgas O."/>
            <person name="Orlowska M."/>
            <person name="Perlinska-Lenart U."/>
            <person name="Aleksandrzak-Piekarczyk T."/>
            <person name="Szatraj K."/>
            <person name="Zielenkiewicz U."/>
            <person name="Pilsyk S."/>
            <person name="Malc E."/>
            <person name="Mieczkowski P."/>
            <person name="Kruszewska J.S."/>
            <person name="Biernat P."/>
            <person name="Pawlowska J."/>
        </authorList>
    </citation>
    <scope>NUCLEOTIDE SEQUENCE</scope>
    <source>
        <strain evidence="5">WA0000067209</strain>
    </source>
</reference>
<evidence type="ECO:0000256" key="3">
    <source>
        <dbReference type="SAM" id="MobiDB-lite"/>
    </source>
</evidence>
<proteinExistence type="predicted"/>
<dbReference type="Proteomes" id="UP000654370">
    <property type="component" value="Unassembled WGS sequence"/>
</dbReference>
<dbReference type="PANTHER" id="PTHR46819:SF1">
    <property type="entry name" value="EF-HAND CALCIUM-BINDING DOMAIN-CONTAINING PROTEIN 7"/>
    <property type="match status" value="1"/>
</dbReference>
<dbReference type="GO" id="GO:0098797">
    <property type="term" value="C:plasma membrane protein complex"/>
    <property type="evidence" value="ECO:0007669"/>
    <property type="project" value="TreeGrafter"/>
</dbReference>
<keyword evidence="2" id="KW-0677">Repeat</keyword>
<evidence type="ECO:0000313" key="6">
    <source>
        <dbReference type="Proteomes" id="UP000654370"/>
    </source>
</evidence>
<dbReference type="AlphaFoldDB" id="A0A8H7PFG4"/>
<organism evidence="5 6">
    <name type="scientific">Mortierella isabellina</name>
    <name type="common">Filamentous fungus</name>
    <name type="synonym">Umbelopsis isabellina</name>
    <dbReference type="NCBI Taxonomy" id="91625"/>
    <lineage>
        <taxon>Eukaryota</taxon>
        <taxon>Fungi</taxon>
        <taxon>Fungi incertae sedis</taxon>
        <taxon>Mucoromycota</taxon>
        <taxon>Mucoromycotina</taxon>
        <taxon>Umbelopsidomycetes</taxon>
        <taxon>Umbelopsidales</taxon>
        <taxon>Umbelopsidaceae</taxon>
        <taxon>Umbelopsis</taxon>
    </lineage>
</organism>
<dbReference type="InterPro" id="IPR013567">
    <property type="entry name" value="EF_hand_assoc_2"/>
</dbReference>
<feature type="region of interest" description="Disordered" evidence="3">
    <location>
        <begin position="108"/>
        <end position="128"/>
    </location>
</feature>
<dbReference type="PANTHER" id="PTHR46819">
    <property type="entry name" value="EF-HAND CALCIUM-BINDING DOMAIN-CONTAINING PROTEIN 7"/>
    <property type="match status" value="1"/>
</dbReference>
<dbReference type="InterPro" id="IPR011992">
    <property type="entry name" value="EF-hand-dom_pair"/>
</dbReference>
<comment type="caution">
    <text evidence="5">The sequence shown here is derived from an EMBL/GenBank/DDBJ whole genome shotgun (WGS) entry which is preliminary data.</text>
</comment>
<evidence type="ECO:0000256" key="2">
    <source>
        <dbReference type="ARBA" id="ARBA00022737"/>
    </source>
</evidence>
<dbReference type="GO" id="GO:0005509">
    <property type="term" value="F:calcium ion binding"/>
    <property type="evidence" value="ECO:0007669"/>
    <property type="project" value="InterPro"/>
</dbReference>
<protein>
    <recommendedName>
        <fullName evidence="4">EF-hand domain-containing protein</fullName>
    </recommendedName>
</protein>
<sequence>MPKEPVQLLDDEENFTPRFEQVLEEIFKRFDKGNKGSWTTEEINEFATQTNGKPFDKETLEEIETFFEVTEGGNLTTNGFMQMYHLQTQNDPEETWKDLKTYGYDDSLNLVSSRTEDERPETPATESS</sequence>
<evidence type="ECO:0000313" key="5">
    <source>
        <dbReference type="EMBL" id="KAG2172705.1"/>
    </source>
</evidence>
<keyword evidence="6" id="KW-1185">Reference proteome</keyword>
<evidence type="ECO:0000256" key="1">
    <source>
        <dbReference type="ARBA" id="ARBA00022723"/>
    </source>
</evidence>
<evidence type="ECO:0000259" key="4">
    <source>
        <dbReference type="PROSITE" id="PS50222"/>
    </source>
</evidence>
<dbReference type="SUPFAM" id="SSF47473">
    <property type="entry name" value="EF-hand"/>
    <property type="match status" value="1"/>
</dbReference>
<keyword evidence="1" id="KW-0479">Metal-binding</keyword>
<dbReference type="OrthoDB" id="26525at2759"/>
<dbReference type="Pfam" id="PF08356">
    <property type="entry name" value="EF_assoc_2"/>
    <property type="match status" value="1"/>
</dbReference>
<name>A0A8H7PFG4_MORIS</name>
<dbReference type="PROSITE" id="PS50222">
    <property type="entry name" value="EF_HAND_2"/>
    <property type="match status" value="1"/>
</dbReference>
<dbReference type="GO" id="GO:0060170">
    <property type="term" value="C:ciliary membrane"/>
    <property type="evidence" value="ECO:0007669"/>
    <property type="project" value="TreeGrafter"/>
</dbReference>
<dbReference type="EMBL" id="JAEPQZ010000016">
    <property type="protein sequence ID" value="KAG2172705.1"/>
    <property type="molecule type" value="Genomic_DNA"/>
</dbReference>
<dbReference type="GO" id="GO:1903569">
    <property type="term" value="P:positive regulation of protein localization to ciliary membrane"/>
    <property type="evidence" value="ECO:0007669"/>
    <property type="project" value="TreeGrafter"/>
</dbReference>
<gene>
    <name evidence="5" type="ORF">INT43_000052</name>
</gene>
<dbReference type="InterPro" id="IPR002048">
    <property type="entry name" value="EF_hand_dom"/>
</dbReference>
<accession>A0A8H7PFG4</accession>
<dbReference type="Gene3D" id="1.10.238.10">
    <property type="entry name" value="EF-hand"/>
    <property type="match status" value="1"/>
</dbReference>
<dbReference type="InterPro" id="IPR052266">
    <property type="entry name" value="Miro-EF-hand_domain"/>
</dbReference>